<gene>
    <name evidence="2" type="ORF">ATK86_1137</name>
</gene>
<evidence type="ECO:0000313" key="3">
    <source>
        <dbReference type="Proteomes" id="UP000233766"/>
    </source>
</evidence>
<dbReference type="RefSeq" id="WP_101463435.1">
    <property type="nucleotide sequence ID" value="NZ_PJMW01000001.1"/>
</dbReference>
<sequence>MTQASTVHVHPPKVEYFDVAARTNTDPKGFVRPVEIYQVEPWGFYMGRHSDHAHFHYLESWVLPELSLRASKLHYNPGVEQWQDIYVDIGEFTEESPTLWRSVDHYLDVLVRTRRDVRLVDVDELLAAHTDGLLDAAQCQAAIEHATAAIDGIAAHGYSLEEWLSTFGMTLTWRRNDEPPGPR</sequence>
<comment type="caution">
    <text evidence="2">The sequence shown here is derived from an EMBL/GenBank/DDBJ whole genome shotgun (WGS) entry which is preliminary data.</text>
</comment>
<accession>A0A2N3WZ02</accession>
<dbReference type="InterPro" id="IPR007295">
    <property type="entry name" value="DUF402"/>
</dbReference>
<dbReference type="InterPro" id="IPR035930">
    <property type="entry name" value="FomD-like_sf"/>
</dbReference>
<reference evidence="2 3" key="1">
    <citation type="submission" date="2017-12" db="EMBL/GenBank/DDBJ databases">
        <title>Sequencing the genomes of 1000 Actinobacteria strains.</title>
        <authorList>
            <person name="Klenk H.-P."/>
        </authorList>
    </citation>
    <scope>NUCLEOTIDE SEQUENCE [LARGE SCALE GENOMIC DNA]</scope>
    <source>
        <strain evidence="2 3">DSM 44489</strain>
    </source>
</reference>
<protein>
    <recommendedName>
        <fullName evidence="1">DUF402 domain-containing protein</fullName>
    </recommendedName>
</protein>
<proteinExistence type="predicted"/>
<evidence type="ECO:0000313" key="2">
    <source>
        <dbReference type="EMBL" id="PKV99096.1"/>
    </source>
</evidence>
<name>A0A2N3WZ02_9NOCA</name>
<organism evidence="2 3">
    <name type="scientific">Nocardia fluminea</name>
    <dbReference type="NCBI Taxonomy" id="134984"/>
    <lineage>
        <taxon>Bacteria</taxon>
        <taxon>Bacillati</taxon>
        <taxon>Actinomycetota</taxon>
        <taxon>Actinomycetes</taxon>
        <taxon>Mycobacteriales</taxon>
        <taxon>Nocardiaceae</taxon>
        <taxon>Nocardia</taxon>
    </lineage>
</organism>
<keyword evidence="3" id="KW-1185">Reference proteome</keyword>
<dbReference type="OrthoDB" id="3821551at2"/>
<dbReference type="PIRSF" id="PIRSF012622">
    <property type="entry name" value="UCP012622"/>
    <property type="match status" value="1"/>
</dbReference>
<feature type="domain" description="DUF402" evidence="1">
    <location>
        <begin position="32"/>
        <end position="158"/>
    </location>
</feature>
<dbReference type="Gene3D" id="2.40.380.10">
    <property type="entry name" value="FomD-like"/>
    <property type="match status" value="1"/>
</dbReference>
<dbReference type="InterPro" id="IPR014465">
    <property type="entry name" value="UCP012622"/>
</dbReference>
<dbReference type="Proteomes" id="UP000233766">
    <property type="component" value="Unassembled WGS sequence"/>
</dbReference>
<dbReference type="Pfam" id="PF04167">
    <property type="entry name" value="DUF402"/>
    <property type="match status" value="1"/>
</dbReference>
<evidence type="ECO:0000259" key="1">
    <source>
        <dbReference type="Pfam" id="PF04167"/>
    </source>
</evidence>
<dbReference type="SUPFAM" id="SSF159234">
    <property type="entry name" value="FomD-like"/>
    <property type="match status" value="1"/>
</dbReference>
<dbReference type="EMBL" id="PJMW01000001">
    <property type="protein sequence ID" value="PKV99096.1"/>
    <property type="molecule type" value="Genomic_DNA"/>
</dbReference>
<dbReference type="AlphaFoldDB" id="A0A2N3WZ02"/>